<reference evidence="1 2" key="1">
    <citation type="submission" date="2017-09" db="EMBL/GenBank/DDBJ databases">
        <title>Bacterial strain isolated from the female urinary microbiota.</title>
        <authorList>
            <person name="Thomas-White K."/>
            <person name="Kumar N."/>
            <person name="Forster S."/>
            <person name="Putonti C."/>
            <person name="Lawley T."/>
            <person name="Wolfe A.J."/>
        </authorList>
    </citation>
    <scope>NUCLEOTIDE SEQUENCE [LARGE SCALE GENOMIC DNA]</scope>
    <source>
        <strain evidence="1 2">UMB0683</strain>
    </source>
</reference>
<dbReference type="PROSITE" id="PS00383">
    <property type="entry name" value="TYR_PHOSPHATASE_1"/>
    <property type="match status" value="1"/>
</dbReference>
<dbReference type="Gene3D" id="3.90.190.10">
    <property type="entry name" value="Protein tyrosine phosphatase superfamily"/>
    <property type="match status" value="1"/>
</dbReference>
<dbReference type="InterPro" id="IPR029021">
    <property type="entry name" value="Prot-tyrosine_phosphatase-like"/>
</dbReference>
<accession>A0A2J6NPE9</accession>
<dbReference type="GO" id="GO:0004721">
    <property type="term" value="F:phosphoprotein phosphatase activity"/>
    <property type="evidence" value="ECO:0007669"/>
    <property type="project" value="InterPro"/>
</dbReference>
<dbReference type="InterPro" id="IPR026893">
    <property type="entry name" value="Tyr/Ser_Pase_IphP-type"/>
</dbReference>
<organism evidence="1 2">
    <name type="scientific">Limosilactobacillus pontis</name>
    <dbReference type="NCBI Taxonomy" id="35787"/>
    <lineage>
        <taxon>Bacteria</taxon>
        <taxon>Bacillati</taxon>
        <taxon>Bacillota</taxon>
        <taxon>Bacilli</taxon>
        <taxon>Lactobacillales</taxon>
        <taxon>Lactobacillaceae</taxon>
        <taxon>Limosilactobacillus</taxon>
    </lineage>
</organism>
<evidence type="ECO:0000313" key="1">
    <source>
        <dbReference type="EMBL" id="PMB83185.1"/>
    </source>
</evidence>
<dbReference type="Pfam" id="PF13350">
    <property type="entry name" value="Y_phosphatase3"/>
    <property type="match status" value="1"/>
</dbReference>
<name>A0A2J6NPE9_9LACO</name>
<dbReference type="EMBL" id="PNFV01000002">
    <property type="protein sequence ID" value="PMB83185.1"/>
    <property type="molecule type" value="Genomic_DNA"/>
</dbReference>
<proteinExistence type="predicted"/>
<sequence length="263" mass="29765">MPNRLLNIKDGHNFRDLGGYQTTDGRTVKWRQLLRTGSLANLGNTDLTTLARIPVTQDIDLRGQAEVQQVPDQVPQTATYYHLPVFAEDETDASHSNEEIAKQMQEPGNGYRHMLTVYSRMVTIPSARKAFRQMFNHLLSNPNGATIFHCTAGKDRTGMATFLILSALGVPRETILKDYLLTNEVTADFRKSWLTQMKAQMPATPATDILINNRRALASVNIDYLKTAIGAINDQYGNVQHYLSDYLELSNEELHELRDHYLE</sequence>
<dbReference type="InterPro" id="IPR016130">
    <property type="entry name" value="Tyr_Pase_AS"/>
</dbReference>
<dbReference type="RefSeq" id="WP_104688282.1">
    <property type="nucleotide sequence ID" value="NZ_PNFV01000002.1"/>
</dbReference>
<dbReference type="SUPFAM" id="SSF52799">
    <property type="entry name" value="(Phosphotyrosine protein) phosphatases II"/>
    <property type="match status" value="1"/>
</dbReference>
<evidence type="ECO:0000313" key="2">
    <source>
        <dbReference type="Proteomes" id="UP000239920"/>
    </source>
</evidence>
<gene>
    <name evidence="1" type="ORF">CK797_02765</name>
</gene>
<dbReference type="Proteomes" id="UP000239920">
    <property type="component" value="Unassembled WGS sequence"/>
</dbReference>
<dbReference type="OrthoDB" id="1188001at2"/>
<protein>
    <submittedName>
        <fullName evidence="1">Protein-tyrosine-phosphatase</fullName>
    </submittedName>
</protein>
<comment type="caution">
    <text evidence="1">The sequence shown here is derived from an EMBL/GenBank/DDBJ whole genome shotgun (WGS) entry which is preliminary data.</text>
</comment>
<dbReference type="AlphaFoldDB" id="A0A2J6NPE9"/>